<comment type="caution">
    <text evidence="4">The sequence shown here is derived from an EMBL/GenBank/DDBJ whole genome shotgun (WGS) entry which is preliminary data.</text>
</comment>
<gene>
    <name evidence="4" type="ORF">E5987_09095</name>
</gene>
<evidence type="ECO:0000256" key="2">
    <source>
        <dbReference type="ARBA" id="ARBA00022801"/>
    </source>
</evidence>
<dbReference type="PROSITE" id="PS00893">
    <property type="entry name" value="NUDIX_BOX"/>
    <property type="match status" value="1"/>
</dbReference>
<dbReference type="InterPro" id="IPR000086">
    <property type="entry name" value="NUDIX_hydrolase_dom"/>
</dbReference>
<dbReference type="Proteomes" id="UP000472580">
    <property type="component" value="Unassembled WGS sequence"/>
</dbReference>
<dbReference type="GO" id="GO:0016787">
    <property type="term" value="F:hydrolase activity"/>
    <property type="evidence" value="ECO:0007669"/>
    <property type="project" value="UniProtKB-KW"/>
</dbReference>
<sequence>MDRKTRIAELIAQKRAEAAVPIPDERIPFVSNGVQVGHLLRQDALFLVRRFRFFEIREDALLFSAQDSAQASRRLAAVSQIFKAERKVFAWRDELLPVVPMHDLGRACTLAAIERAMCRPFAFSTFAVHLNPFTEDGRLWVAQRSFKKAIGPGYWDNCAAGMVPLNESFPSAMVREAYEEAGIEPGTIAFYFCSRHLISRPVHEGWMRENTILFNADVSDSFRPHNVDGEVEKFELMTPDDILDRMEAGLFTFESSLSILVGLAAKEGMPTELDLY</sequence>
<evidence type="ECO:0000313" key="5">
    <source>
        <dbReference type="Proteomes" id="UP000472580"/>
    </source>
</evidence>
<accession>A0A6L6YKP5</accession>
<dbReference type="EMBL" id="WSRP01000028">
    <property type="protein sequence ID" value="MVX57353.1"/>
    <property type="molecule type" value="Genomic_DNA"/>
</dbReference>
<feature type="domain" description="Nudix hydrolase" evidence="3">
    <location>
        <begin position="118"/>
        <end position="261"/>
    </location>
</feature>
<dbReference type="InterPro" id="IPR020084">
    <property type="entry name" value="NUDIX_hydrolase_CS"/>
</dbReference>
<organism evidence="4 5">
    <name type="scientific">Parasutterella muris</name>
    <dbReference type="NCBI Taxonomy" id="2565572"/>
    <lineage>
        <taxon>Bacteria</taxon>
        <taxon>Pseudomonadati</taxon>
        <taxon>Pseudomonadota</taxon>
        <taxon>Betaproteobacteria</taxon>
        <taxon>Burkholderiales</taxon>
        <taxon>Sutterellaceae</taxon>
        <taxon>Parasutterella</taxon>
    </lineage>
</organism>
<dbReference type="PROSITE" id="PS51462">
    <property type="entry name" value="NUDIX"/>
    <property type="match status" value="1"/>
</dbReference>
<keyword evidence="5" id="KW-1185">Reference proteome</keyword>
<dbReference type="Gene3D" id="3.90.79.10">
    <property type="entry name" value="Nucleoside Triphosphate Pyrophosphohydrolase"/>
    <property type="match status" value="1"/>
</dbReference>
<dbReference type="CDD" id="cd03676">
    <property type="entry name" value="NUDIX_Tnr3_like"/>
    <property type="match status" value="1"/>
</dbReference>
<dbReference type="SUPFAM" id="SSF55811">
    <property type="entry name" value="Nudix"/>
    <property type="match status" value="1"/>
</dbReference>
<comment type="cofactor">
    <cofactor evidence="1">
        <name>Mg(2+)</name>
        <dbReference type="ChEBI" id="CHEBI:18420"/>
    </cofactor>
</comment>
<name>A0A6L6YKP5_9BURK</name>
<dbReference type="Pfam" id="PF00293">
    <property type="entry name" value="NUDIX"/>
    <property type="match status" value="1"/>
</dbReference>
<proteinExistence type="predicted"/>
<dbReference type="RefSeq" id="WP_160335776.1">
    <property type="nucleotide sequence ID" value="NZ_CALPCR010000024.1"/>
</dbReference>
<keyword evidence="2" id="KW-0378">Hydrolase</keyword>
<evidence type="ECO:0000313" key="4">
    <source>
        <dbReference type="EMBL" id="MVX57353.1"/>
    </source>
</evidence>
<evidence type="ECO:0000259" key="3">
    <source>
        <dbReference type="PROSITE" id="PS51462"/>
    </source>
</evidence>
<reference evidence="4 5" key="1">
    <citation type="submission" date="2019-12" db="EMBL/GenBank/DDBJ databases">
        <title>Microbes associate with the intestines of laboratory mice.</title>
        <authorList>
            <person name="Navarre W."/>
            <person name="Wong E."/>
        </authorList>
    </citation>
    <scope>NUCLEOTIDE SEQUENCE [LARGE SCALE GENOMIC DNA]</scope>
    <source>
        <strain evidence="4 5">NM82_D38</strain>
    </source>
</reference>
<dbReference type="AlphaFoldDB" id="A0A6L6YKP5"/>
<dbReference type="OrthoDB" id="5621792at2"/>
<protein>
    <submittedName>
        <fullName evidence="4">NUDIX domain-containing protein</fullName>
    </submittedName>
</protein>
<evidence type="ECO:0000256" key="1">
    <source>
        <dbReference type="ARBA" id="ARBA00001946"/>
    </source>
</evidence>
<dbReference type="InterPro" id="IPR015797">
    <property type="entry name" value="NUDIX_hydrolase-like_dom_sf"/>
</dbReference>